<dbReference type="NCBIfam" id="TIGR02254">
    <property type="entry name" value="YjjG_YfnB"/>
    <property type="match status" value="1"/>
</dbReference>
<keyword evidence="3" id="KW-0378">Hydrolase</keyword>
<dbReference type="EC" id="3.-.-.-" evidence="3"/>
<dbReference type="SFLD" id="SFLDG01135">
    <property type="entry name" value="C1.5.6:_HAD__Beta-PGM__Phospha"/>
    <property type="match status" value="1"/>
</dbReference>
<dbReference type="PANTHER" id="PTHR47478">
    <property type="match status" value="1"/>
</dbReference>
<dbReference type="SUPFAM" id="SSF56784">
    <property type="entry name" value="HAD-like"/>
    <property type="match status" value="1"/>
</dbReference>
<evidence type="ECO:0000313" key="1">
    <source>
        <dbReference type="EMBL" id="GEQ04864.1"/>
    </source>
</evidence>
<reference evidence="1 6" key="3">
    <citation type="submission" date="2019-07" db="EMBL/GenBank/DDBJ databases">
        <title>Whole genome shotgun sequence of Staphylococcus gallinarum NBRC 109767.</title>
        <authorList>
            <person name="Hosoyama A."/>
            <person name="Uohara A."/>
            <person name="Ohji S."/>
            <person name="Ichikawa N."/>
        </authorList>
    </citation>
    <scope>NUCLEOTIDE SEQUENCE [LARGE SCALE GENOMIC DNA]</scope>
    <source>
        <strain evidence="1 6">NBRC 109767</strain>
    </source>
</reference>
<dbReference type="EMBL" id="QXRZ01000001">
    <property type="protein sequence ID" value="RIL44514.1"/>
    <property type="molecule type" value="Genomic_DNA"/>
</dbReference>
<dbReference type="EMBL" id="UHDK01000001">
    <property type="protein sequence ID" value="SUM32597.1"/>
    <property type="molecule type" value="Genomic_DNA"/>
</dbReference>
<name>A0A0D0QY97_STAGA</name>
<dbReference type="InterPro" id="IPR052550">
    <property type="entry name" value="Pyrimidine_5'-ntase_YjjG"/>
</dbReference>
<dbReference type="Pfam" id="PF00702">
    <property type="entry name" value="Hydrolase"/>
    <property type="match status" value="1"/>
</dbReference>
<evidence type="ECO:0000313" key="6">
    <source>
        <dbReference type="Proteomes" id="UP000321057"/>
    </source>
</evidence>
<dbReference type="SFLD" id="SFLDS00003">
    <property type="entry name" value="Haloacid_Dehalogenase"/>
    <property type="match status" value="1"/>
</dbReference>
<sequence length="227" mass="26597">MESKNIFIDFDDTLVDFHDAEAYAFFNLTKHYQLHTTRHDLETFMKVNQSHWEAFQNNLLTKDEVLSKRFEAYFDLHALKVNGVEADHIFRDELANAPIKYFPKTLETLEKLKEQHNLYIVTNGVLETQERRIGKTPFGQWFDGVFVSEQTGYQKPMPEFFDFVFNEIGEDKRNNAIIIGDSLTSDILGGKNANIETCWFNPRQKLNTTDIEPDFTITDMQELIRLI</sequence>
<dbReference type="OrthoDB" id="9802350at2"/>
<dbReference type="STRING" id="1293.SH09_07140"/>
<dbReference type="RefSeq" id="WP_042738938.1">
    <property type="nucleotide sequence ID" value="NZ_BKAX01000003.1"/>
</dbReference>
<accession>A0A0D0QY97</accession>
<dbReference type="PANTHER" id="PTHR47478:SF1">
    <property type="entry name" value="PYRIMIDINE 5'-NUCLEOTIDASE YJJG"/>
    <property type="match status" value="1"/>
</dbReference>
<dbReference type="InterPro" id="IPR036412">
    <property type="entry name" value="HAD-like_sf"/>
</dbReference>
<dbReference type="Proteomes" id="UP000283576">
    <property type="component" value="Unassembled WGS sequence"/>
</dbReference>
<evidence type="ECO:0000313" key="5">
    <source>
        <dbReference type="Proteomes" id="UP000283576"/>
    </source>
</evidence>
<dbReference type="GO" id="GO:0008253">
    <property type="term" value="F:5'-nucleotidase activity"/>
    <property type="evidence" value="ECO:0007669"/>
    <property type="project" value="InterPro"/>
</dbReference>
<dbReference type="InterPro" id="IPR023214">
    <property type="entry name" value="HAD_sf"/>
</dbReference>
<dbReference type="AlphaFoldDB" id="A0A0D0QY97"/>
<dbReference type="GeneID" id="93845476"/>
<dbReference type="EMBL" id="BKAX01000003">
    <property type="protein sequence ID" value="GEQ04864.1"/>
    <property type="molecule type" value="Genomic_DNA"/>
</dbReference>
<reference evidence="2 5" key="1">
    <citation type="journal article" date="2016" name="Front. Microbiol.">
        <title>Comprehensive Phylogenetic Analysis of Bovine Non-aureus Staphylococci Species Based on Whole-Genome Sequencing.</title>
        <authorList>
            <person name="Naushad S."/>
            <person name="Barkema H.W."/>
            <person name="Luby C."/>
            <person name="Condas L.A."/>
            <person name="Nobrega D.B."/>
            <person name="Carson D.A."/>
            <person name="De Buck J."/>
        </authorList>
    </citation>
    <scope>NUCLEOTIDE SEQUENCE [LARGE SCALE GENOMIC DNA]</scope>
    <source>
        <strain evidence="2 5">SNUC 1388</strain>
    </source>
</reference>
<keyword evidence="6" id="KW-1185">Reference proteome</keyword>
<reference evidence="3 4" key="2">
    <citation type="submission" date="2018-06" db="EMBL/GenBank/DDBJ databases">
        <authorList>
            <consortium name="Pathogen Informatics"/>
            <person name="Doyle S."/>
        </authorList>
    </citation>
    <scope>NUCLEOTIDE SEQUENCE [LARGE SCALE GENOMIC DNA]</scope>
    <source>
        <strain evidence="3 4">NCTC12195</strain>
    </source>
</reference>
<dbReference type="InterPro" id="IPR023198">
    <property type="entry name" value="PGP-like_dom2"/>
</dbReference>
<dbReference type="Proteomes" id="UP000255277">
    <property type="component" value="Unassembled WGS sequence"/>
</dbReference>
<organism evidence="3 4">
    <name type="scientific">Staphylococcus gallinarum</name>
    <dbReference type="NCBI Taxonomy" id="1293"/>
    <lineage>
        <taxon>Bacteria</taxon>
        <taxon>Bacillati</taxon>
        <taxon>Bacillota</taxon>
        <taxon>Bacilli</taxon>
        <taxon>Bacillales</taxon>
        <taxon>Staphylococcaceae</taxon>
        <taxon>Staphylococcus</taxon>
    </lineage>
</organism>
<evidence type="ECO:0000313" key="3">
    <source>
        <dbReference type="EMBL" id="SUM32597.1"/>
    </source>
</evidence>
<dbReference type="Gene3D" id="1.10.150.240">
    <property type="entry name" value="Putative phosphatase, domain 2"/>
    <property type="match status" value="1"/>
</dbReference>
<dbReference type="Gene3D" id="3.40.50.1000">
    <property type="entry name" value="HAD superfamily/HAD-like"/>
    <property type="match status" value="1"/>
</dbReference>
<proteinExistence type="predicted"/>
<evidence type="ECO:0000313" key="4">
    <source>
        <dbReference type="Proteomes" id="UP000255277"/>
    </source>
</evidence>
<dbReference type="InterPro" id="IPR011951">
    <property type="entry name" value="HAD-SF_hydro_IA_YjjG/PynA"/>
</dbReference>
<dbReference type="SFLD" id="SFLDG01129">
    <property type="entry name" value="C1.5:_HAD__Beta-PGM__Phosphata"/>
    <property type="match status" value="1"/>
</dbReference>
<protein>
    <submittedName>
        <fullName evidence="3">Hydrolase</fullName>
        <ecNumber evidence="3">3.-.-.-</ecNumber>
    </submittedName>
    <submittedName>
        <fullName evidence="1 2">Noncanonical pyrimidine nucleotidase, YjjG family</fullName>
    </submittedName>
</protein>
<dbReference type="Proteomes" id="UP000321057">
    <property type="component" value="Unassembled WGS sequence"/>
</dbReference>
<dbReference type="NCBIfam" id="TIGR01549">
    <property type="entry name" value="HAD-SF-IA-v1"/>
    <property type="match status" value="1"/>
</dbReference>
<evidence type="ECO:0000313" key="2">
    <source>
        <dbReference type="EMBL" id="RIL44514.1"/>
    </source>
</evidence>
<gene>
    <name evidence="3" type="primary">yfnB</name>
    <name evidence="2" type="ORF">BUZ01_00655</name>
    <name evidence="3" type="ORF">NCTC12195_02044</name>
    <name evidence="1" type="ORF">SGA02_06920</name>
</gene>
<dbReference type="InterPro" id="IPR006439">
    <property type="entry name" value="HAD-SF_hydro_IA"/>
</dbReference>